<dbReference type="InterPro" id="IPR037066">
    <property type="entry name" value="Plug_dom_sf"/>
</dbReference>
<dbReference type="Pfam" id="PF07715">
    <property type="entry name" value="Plug"/>
    <property type="match status" value="1"/>
</dbReference>
<dbReference type="EMBL" id="DRGL01000043">
    <property type="protein sequence ID" value="HEA21693.1"/>
    <property type="molecule type" value="Genomic_DNA"/>
</dbReference>
<evidence type="ECO:0000256" key="8">
    <source>
        <dbReference type="SAM" id="MobiDB-lite"/>
    </source>
</evidence>
<dbReference type="Pfam" id="PF13715">
    <property type="entry name" value="CarbopepD_reg_2"/>
    <property type="match status" value="1"/>
</dbReference>
<protein>
    <submittedName>
        <fullName evidence="11">SusC/RagA family TonB-linked outer membrane protein</fullName>
    </submittedName>
</protein>
<keyword evidence="2 7" id="KW-0813">Transport</keyword>
<dbReference type="Gene3D" id="2.170.130.10">
    <property type="entry name" value="TonB-dependent receptor, plug domain"/>
    <property type="match status" value="1"/>
</dbReference>
<comment type="similarity">
    <text evidence="7">Belongs to the TonB-dependent receptor family.</text>
</comment>
<evidence type="ECO:0000256" key="2">
    <source>
        <dbReference type="ARBA" id="ARBA00022448"/>
    </source>
</evidence>
<dbReference type="Proteomes" id="UP000886191">
    <property type="component" value="Unassembled WGS sequence"/>
</dbReference>
<keyword evidence="5 7" id="KW-0472">Membrane</keyword>
<dbReference type="InterPro" id="IPR012910">
    <property type="entry name" value="Plug_dom"/>
</dbReference>
<organism evidence="11">
    <name type="scientific">Pricia antarctica</name>
    <dbReference type="NCBI Taxonomy" id="641691"/>
    <lineage>
        <taxon>Bacteria</taxon>
        <taxon>Pseudomonadati</taxon>
        <taxon>Bacteroidota</taxon>
        <taxon>Flavobacteriia</taxon>
        <taxon>Flavobacteriales</taxon>
        <taxon>Flavobacteriaceae</taxon>
        <taxon>Pricia</taxon>
    </lineage>
</organism>
<gene>
    <name evidence="11" type="ORF">ENH87_12330</name>
</gene>
<keyword evidence="9" id="KW-0732">Signal</keyword>
<evidence type="ECO:0000256" key="5">
    <source>
        <dbReference type="ARBA" id="ARBA00023136"/>
    </source>
</evidence>
<sequence>MIRKFSLFLLLVLGSFSLVAQNDLVSGVITSAEDGAPLPGVNVLVQGSTTGTQTDFDGNYQIEANEADILVFSYIGTKTQSIPVGPSSTIDVVLVADANELDEVVVTALGIQRQKKSLSYSTQSVDTEELTKARSLNVVNGLSGKVAGLSVTSGSSGVGSSSKVLLRGNRSINGSSQPLYVVDGILLNGDISNISPDDIQDISVLKGANAAALYGSRANNGAIIVTTKSGKGSKEGVSTSLGFTSTFADPIFLLEYQNEFGQGSAGSYAPAATTSWGPRFDGSQVAHWSNNPDYPLFGQTYAYEAQPNNVEDLFRLGHELATNLSVNINSEKSNVFLGYTFTDAGGIIPGNDLNRHSLSARVNSNVTDKLMVDAKINYIRDDFANVLTTGEAFDNPLRYSYILPRNIRTEDLENYQFRNADNKLRQHYFLPQFNGGGNPYWSINNVIHPRLNERVLGLLSLKYQFTDAFSIMGRSTIDRTSTSEDQKWFNDTYTEAQNGRYQKRASNSFDWNTDVLLNFNKDLSENFSIDINAGANNRTFRFDELTGNGANFTIENFFALSNTLDPTATERFDRFEVNSVYGLAELSFKNAIFLNATARNDWSSTLPENNRSYFYPSVGLTAVISDLVEFGEGFNFLKLRGSWAEVGNDTNAFSLFRRADILNGTLRLNPNDPIPDLRPESTISTEFGFDTRFFNNRLRLDFTYYKTNTSDQIFRTPAPSGSGISSKFQNGGDIQNTGVEIALGATLFNNPDFSWDLDLNFSKNQSEVLEITSGFDELVVGNADFIREYRLVKGQPFGDVYSRGFLRDDQGRVQIDANGLPLTTTGLDVLVSNYNPDWLGGIRNSLTYKNFNFSVLVDIRQGGSVTSFTEAILARDGLLDYTVAGRDGSLVFGENIFEGEAAVLEGTDTPNNLTTNSEAFWNRVGGRNAPVGEAFKRDASNIRVREMVLGYSVPDKFLENNFFTSASFSLVGRNLFFISNKAGNFDPETLSSVSTTSNATGNGEITSEGTEAFAPPTTRTIGVSLNFGF</sequence>
<comment type="subcellular location">
    <subcellularLocation>
        <location evidence="1 7">Cell outer membrane</location>
        <topology evidence="1 7">Multi-pass membrane protein</topology>
    </subcellularLocation>
</comment>
<keyword evidence="4 7" id="KW-0812">Transmembrane</keyword>
<feature type="signal peptide" evidence="9">
    <location>
        <begin position="1"/>
        <end position="20"/>
    </location>
</feature>
<dbReference type="InterPro" id="IPR039426">
    <property type="entry name" value="TonB-dep_rcpt-like"/>
</dbReference>
<comment type="caution">
    <text evidence="11">The sequence shown here is derived from an EMBL/GenBank/DDBJ whole genome shotgun (WGS) entry which is preliminary data.</text>
</comment>
<feature type="region of interest" description="Disordered" evidence="8">
    <location>
        <begin position="993"/>
        <end position="1012"/>
    </location>
</feature>
<dbReference type="AlphaFoldDB" id="A0A831VRG7"/>
<evidence type="ECO:0000256" key="9">
    <source>
        <dbReference type="SAM" id="SignalP"/>
    </source>
</evidence>
<dbReference type="InterPro" id="IPR036942">
    <property type="entry name" value="Beta-barrel_TonB_sf"/>
</dbReference>
<dbReference type="InterPro" id="IPR008969">
    <property type="entry name" value="CarboxyPept-like_regulatory"/>
</dbReference>
<dbReference type="InterPro" id="IPR023996">
    <property type="entry name" value="TonB-dep_OMP_SusC/RagA"/>
</dbReference>
<feature type="compositionally biased region" description="Polar residues" evidence="8">
    <location>
        <begin position="993"/>
        <end position="1009"/>
    </location>
</feature>
<accession>A0A831VRG7</accession>
<reference evidence="11" key="1">
    <citation type="journal article" date="2020" name="mSystems">
        <title>Genome- and Community-Level Interaction Insights into Carbon Utilization and Element Cycling Functions of Hydrothermarchaeota in Hydrothermal Sediment.</title>
        <authorList>
            <person name="Zhou Z."/>
            <person name="Liu Y."/>
            <person name="Xu W."/>
            <person name="Pan J."/>
            <person name="Luo Z.H."/>
            <person name="Li M."/>
        </authorList>
    </citation>
    <scope>NUCLEOTIDE SEQUENCE [LARGE SCALE GENOMIC DNA]</scope>
    <source>
        <strain evidence="11">HyVt-345</strain>
    </source>
</reference>
<evidence type="ECO:0000256" key="3">
    <source>
        <dbReference type="ARBA" id="ARBA00022452"/>
    </source>
</evidence>
<dbReference type="InterPro" id="IPR023997">
    <property type="entry name" value="TonB-dep_OMP_SusC/RagA_CS"/>
</dbReference>
<proteinExistence type="inferred from homology"/>
<dbReference type="SUPFAM" id="SSF56935">
    <property type="entry name" value="Porins"/>
    <property type="match status" value="1"/>
</dbReference>
<evidence type="ECO:0000313" key="11">
    <source>
        <dbReference type="EMBL" id="HEA21693.1"/>
    </source>
</evidence>
<name>A0A831VRG7_9FLAO</name>
<dbReference type="Gene3D" id="2.60.40.1120">
    <property type="entry name" value="Carboxypeptidase-like, regulatory domain"/>
    <property type="match status" value="1"/>
</dbReference>
<feature type="domain" description="TonB-dependent receptor plug" evidence="10">
    <location>
        <begin position="115"/>
        <end position="222"/>
    </location>
</feature>
<dbReference type="SUPFAM" id="SSF49464">
    <property type="entry name" value="Carboxypeptidase regulatory domain-like"/>
    <property type="match status" value="1"/>
</dbReference>
<evidence type="ECO:0000256" key="4">
    <source>
        <dbReference type="ARBA" id="ARBA00022692"/>
    </source>
</evidence>
<dbReference type="Gene3D" id="2.40.170.20">
    <property type="entry name" value="TonB-dependent receptor, beta-barrel domain"/>
    <property type="match status" value="1"/>
</dbReference>
<dbReference type="GO" id="GO:0009279">
    <property type="term" value="C:cell outer membrane"/>
    <property type="evidence" value="ECO:0007669"/>
    <property type="project" value="UniProtKB-SubCell"/>
</dbReference>
<dbReference type="NCBIfam" id="TIGR04056">
    <property type="entry name" value="OMP_RagA_SusC"/>
    <property type="match status" value="1"/>
</dbReference>
<dbReference type="PROSITE" id="PS52016">
    <property type="entry name" value="TONB_DEPENDENT_REC_3"/>
    <property type="match status" value="1"/>
</dbReference>
<feature type="chain" id="PRO_5032878970" evidence="9">
    <location>
        <begin position="21"/>
        <end position="1029"/>
    </location>
</feature>
<evidence type="ECO:0000256" key="1">
    <source>
        <dbReference type="ARBA" id="ARBA00004571"/>
    </source>
</evidence>
<evidence type="ECO:0000256" key="6">
    <source>
        <dbReference type="ARBA" id="ARBA00023237"/>
    </source>
</evidence>
<keyword evidence="6 7" id="KW-0998">Cell outer membrane</keyword>
<evidence type="ECO:0000256" key="7">
    <source>
        <dbReference type="PROSITE-ProRule" id="PRU01360"/>
    </source>
</evidence>
<evidence type="ECO:0000259" key="10">
    <source>
        <dbReference type="Pfam" id="PF07715"/>
    </source>
</evidence>
<dbReference type="NCBIfam" id="TIGR04057">
    <property type="entry name" value="SusC_RagA_signa"/>
    <property type="match status" value="1"/>
</dbReference>
<keyword evidence="3 7" id="KW-1134">Transmembrane beta strand</keyword>